<gene>
    <name evidence="1" type="ORF">OXU80_08680</name>
</gene>
<reference evidence="1" key="1">
    <citation type="submission" date="2022-11" db="EMBL/GenBank/DDBJ databases">
        <title>beta-Carotene-producing bacterium, Jeongeuplla avenae sp. nov., alleviates the salt stress of Arabidopsis seedlings.</title>
        <authorList>
            <person name="Jiang L."/>
            <person name="Lee J."/>
        </authorList>
    </citation>
    <scope>NUCLEOTIDE SEQUENCE</scope>
    <source>
        <strain evidence="1">DY_R2A_6</strain>
    </source>
</reference>
<dbReference type="Proteomes" id="UP001163223">
    <property type="component" value="Chromosome"/>
</dbReference>
<sequence>MRRNDGRESDKAPPKPRPITADWLFRAGAYYLERYASSTENLRRVLERKVVKRARALEADPGDFRPMIDDAVAKLAELKLVDDQAFAAGRFASLRRRGASTRMAGMKLAAKGVPRELVEEVIEGDTTSEAQAAEALARRRRIGVYRSGGEAERAEKRERDIAVLVRAGFSFSVARDAVDGRAPEE</sequence>
<protein>
    <submittedName>
        <fullName evidence="1">RecX family transcriptional regulator</fullName>
    </submittedName>
</protein>
<proteinExistence type="predicted"/>
<evidence type="ECO:0000313" key="1">
    <source>
        <dbReference type="EMBL" id="WAJ30263.1"/>
    </source>
</evidence>
<keyword evidence="2" id="KW-1185">Reference proteome</keyword>
<name>A0ACD4NTX0_9HYPH</name>
<organism evidence="1 2">
    <name type="scientific">Antarcticirhabdus aurantiaca</name>
    <dbReference type="NCBI Taxonomy" id="2606717"/>
    <lineage>
        <taxon>Bacteria</taxon>
        <taxon>Pseudomonadati</taxon>
        <taxon>Pseudomonadota</taxon>
        <taxon>Alphaproteobacteria</taxon>
        <taxon>Hyphomicrobiales</taxon>
        <taxon>Aurantimonadaceae</taxon>
        <taxon>Antarcticirhabdus</taxon>
    </lineage>
</organism>
<accession>A0ACD4NTX0</accession>
<evidence type="ECO:0000313" key="2">
    <source>
        <dbReference type="Proteomes" id="UP001163223"/>
    </source>
</evidence>
<dbReference type="EMBL" id="CP113520">
    <property type="protein sequence ID" value="WAJ30263.1"/>
    <property type="molecule type" value="Genomic_DNA"/>
</dbReference>